<evidence type="ECO:0000313" key="2">
    <source>
        <dbReference type="EMBL" id="MBB5849621.1"/>
    </source>
</evidence>
<proteinExistence type="predicted"/>
<dbReference type="InterPro" id="IPR048716">
    <property type="entry name" value="Phosphatase-like_N"/>
</dbReference>
<dbReference type="EMBL" id="JACHMW010000001">
    <property type="protein sequence ID" value="MBB5849621.1"/>
    <property type="molecule type" value="Genomic_DNA"/>
</dbReference>
<protein>
    <recommendedName>
        <fullName evidence="1">Protein-tyrosine-phosphatase-like N-terminal domain-containing protein</fullName>
    </recommendedName>
</protein>
<dbReference type="Gene3D" id="1.10.8.1060">
    <property type="entry name" value="Corynebacterium glutamicum thioredoxin-dependent arsenate reductase, N-terminal domain"/>
    <property type="match status" value="1"/>
</dbReference>
<comment type="caution">
    <text evidence="2">The sequence shown here is derived from an EMBL/GenBank/DDBJ whole genome shotgun (WGS) entry which is preliminary data.</text>
</comment>
<dbReference type="AlphaFoldDB" id="A0A7W9JKM3"/>
<keyword evidence="3" id="KW-1185">Reference proteome</keyword>
<dbReference type="Pfam" id="PF21234">
    <property type="entry name" value="Phosphatase-like_N"/>
    <property type="match status" value="1"/>
</dbReference>
<reference evidence="2 3" key="1">
    <citation type="submission" date="2020-08" db="EMBL/GenBank/DDBJ databases">
        <title>Sequencing the genomes of 1000 actinobacteria strains.</title>
        <authorList>
            <person name="Klenk H.-P."/>
        </authorList>
    </citation>
    <scope>NUCLEOTIDE SEQUENCE [LARGE SCALE GENOMIC DNA]</scope>
    <source>
        <strain evidence="2 3">DSM 17945</strain>
    </source>
</reference>
<accession>A0A7W9JKM3</accession>
<sequence length="89" mass="9720">MSINTVHHLPAAPSPLMQRHVLKRVEETLARRFEGVATAEAVRATVREVASELKRSARMTMFLPALTEREAARRLQADAPAHAPLAAAA</sequence>
<organism evidence="2 3">
    <name type="scientific">Micrococcus endophyticus</name>
    <dbReference type="NCBI Taxonomy" id="455343"/>
    <lineage>
        <taxon>Bacteria</taxon>
        <taxon>Bacillati</taxon>
        <taxon>Actinomycetota</taxon>
        <taxon>Actinomycetes</taxon>
        <taxon>Micrococcales</taxon>
        <taxon>Micrococcaceae</taxon>
        <taxon>Micrococcus</taxon>
    </lineage>
</organism>
<feature type="domain" description="Protein-tyrosine-phosphatase-like N-terminal" evidence="1">
    <location>
        <begin position="22"/>
        <end position="77"/>
    </location>
</feature>
<dbReference type="Proteomes" id="UP000567246">
    <property type="component" value="Unassembled WGS sequence"/>
</dbReference>
<dbReference type="RefSeq" id="WP_338104345.1">
    <property type="nucleotide sequence ID" value="NZ_BAABAG010000018.1"/>
</dbReference>
<name>A0A7W9JKM3_9MICC</name>
<gene>
    <name evidence="2" type="ORF">HDA33_002185</name>
</gene>
<evidence type="ECO:0000259" key="1">
    <source>
        <dbReference type="Pfam" id="PF21234"/>
    </source>
</evidence>
<dbReference type="NCBIfam" id="NF046112">
    <property type="entry name" value="MSMEG_6209_Nter"/>
    <property type="match status" value="1"/>
</dbReference>
<evidence type="ECO:0000313" key="3">
    <source>
        <dbReference type="Proteomes" id="UP000567246"/>
    </source>
</evidence>